<keyword evidence="1 3" id="KW-0378">Hydrolase</keyword>
<dbReference type="PANTHER" id="PTHR43540:SF6">
    <property type="entry name" value="ISOCHORISMATASE-LIKE DOMAIN-CONTAINING PROTEIN"/>
    <property type="match status" value="1"/>
</dbReference>
<dbReference type="SUPFAM" id="SSF52499">
    <property type="entry name" value="Isochorismatase-like hydrolases"/>
    <property type="match status" value="1"/>
</dbReference>
<evidence type="ECO:0000259" key="2">
    <source>
        <dbReference type="Pfam" id="PF00857"/>
    </source>
</evidence>
<protein>
    <submittedName>
        <fullName evidence="3">Cysteine hydrolase family protein</fullName>
    </submittedName>
</protein>
<dbReference type="InterPro" id="IPR050272">
    <property type="entry name" value="Isochorismatase-like_hydrls"/>
</dbReference>
<evidence type="ECO:0000313" key="4">
    <source>
        <dbReference type="Proteomes" id="UP001595528"/>
    </source>
</evidence>
<dbReference type="CDD" id="cd00431">
    <property type="entry name" value="cysteine_hydrolases"/>
    <property type="match status" value="1"/>
</dbReference>
<name>A0ABV7L6M1_9PROT</name>
<dbReference type="InterPro" id="IPR000868">
    <property type="entry name" value="Isochorismatase-like_dom"/>
</dbReference>
<dbReference type="PANTHER" id="PTHR43540">
    <property type="entry name" value="PEROXYUREIDOACRYLATE/UREIDOACRYLATE AMIDOHYDROLASE-RELATED"/>
    <property type="match status" value="1"/>
</dbReference>
<dbReference type="Proteomes" id="UP001595528">
    <property type="component" value="Unassembled WGS sequence"/>
</dbReference>
<dbReference type="EMBL" id="JBHRTR010000037">
    <property type="protein sequence ID" value="MFC3230209.1"/>
    <property type="molecule type" value="Genomic_DNA"/>
</dbReference>
<evidence type="ECO:0000313" key="3">
    <source>
        <dbReference type="EMBL" id="MFC3230209.1"/>
    </source>
</evidence>
<reference evidence="4" key="1">
    <citation type="journal article" date="2019" name="Int. J. Syst. Evol. Microbiol.">
        <title>The Global Catalogue of Microorganisms (GCM) 10K type strain sequencing project: providing services to taxonomists for standard genome sequencing and annotation.</title>
        <authorList>
            <consortium name="The Broad Institute Genomics Platform"/>
            <consortium name="The Broad Institute Genome Sequencing Center for Infectious Disease"/>
            <person name="Wu L."/>
            <person name="Ma J."/>
        </authorList>
    </citation>
    <scope>NUCLEOTIDE SEQUENCE [LARGE SCALE GENOMIC DNA]</scope>
    <source>
        <strain evidence="4">KCTC 42964</strain>
    </source>
</reference>
<gene>
    <name evidence="3" type="ORF">ACFOGJ_23365</name>
</gene>
<organism evidence="3 4">
    <name type="scientific">Marinibaculum pumilum</name>
    <dbReference type="NCBI Taxonomy" id="1766165"/>
    <lineage>
        <taxon>Bacteria</taxon>
        <taxon>Pseudomonadati</taxon>
        <taxon>Pseudomonadota</taxon>
        <taxon>Alphaproteobacteria</taxon>
        <taxon>Rhodospirillales</taxon>
        <taxon>Rhodospirillaceae</taxon>
        <taxon>Marinibaculum</taxon>
    </lineage>
</organism>
<accession>A0ABV7L6M1</accession>
<proteinExistence type="predicted"/>
<evidence type="ECO:0000256" key="1">
    <source>
        <dbReference type="ARBA" id="ARBA00022801"/>
    </source>
</evidence>
<dbReference type="InterPro" id="IPR036380">
    <property type="entry name" value="Isochorismatase-like_sf"/>
</dbReference>
<comment type="caution">
    <text evidence="3">The sequence shown here is derived from an EMBL/GenBank/DDBJ whole genome shotgun (WGS) entry which is preliminary data.</text>
</comment>
<dbReference type="Pfam" id="PF00857">
    <property type="entry name" value="Isochorismatase"/>
    <property type="match status" value="1"/>
</dbReference>
<dbReference type="GO" id="GO:0016787">
    <property type="term" value="F:hydrolase activity"/>
    <property type="evidence" value="ECO:0007669"/>
    <property type="project" value="UniProtKB-KW"/>
</dbReference>
<sequence>MTDVLGDRLRRKLVARRGRLHAFPDLVPERSAVVVIDATESFVRGLPDGAAACTAIDRLTGAARSARTIVHWIHPTPPATWPAAAAATALLGSAQVDRHAREMAAGGPGARIDPSLTVAPADRHAGKRGYSAFFPGAGPLGPDLAKAGIDTVILAGFLTDTCVEASARDAFESGFRVILCADGCAANDPVSHRHCLRLLARAYADVRPAAEIAGLLGAGRS</sequence>
<dbReference type="Gene3D" id="3.40.50.850">
    <property type="entry name" value="Isochorismatase-like"/>
    <property type="match status" value="1"/>
</dbReference>
<keyword evidence="4" id="KW-1185">Reference proteome</keyword>
<feature type="domain" description="Isochorismatase-like" evidence="2">
    <location>
        <begin position="31"/>
        <end position="209"/>
    </location>
</feature>
<dbReference type="RefSeq" id="WP_379905168.1">
    <property type="nucleotide sequence ID" value="NZ_JBHRTR010000037.1"/>
</dbReference>